<name>H0JU92_9NOCA</name>
<dbReference type="AlphaFoldDB" id="H0JU92"/>
<reference evidence="6 7" key="1">
    <citation type="submission" date="2011-12" db="EMBL/GenBank/DDBJ databases">
        <authorList>
            <person name="Kriszt B."/>
            <person name="Tancsics A."/>
            <person name="Cserhati M."/>
            <person name="Toth A."/>
            <person name="Nagy I."/>
            <person name="Horvath B."/>
            <person name="Tamura T."/>
            <person name="Kukolya J."/>
            <person name="Szoboszlay S."/>
        </authorList>
    </citation>
    <scope>NUCLEOTIDE SEQUENCE [LARGE SCALE GENOMIC DNA]</scope>
    <source>
        <strain evidence="6 7">AK37</strain>
    </source>
</reference>
<evidence type="ECO:0000256" key="2">
    <source>
        <dbReference type="ARBA" id="ARBA00022747"/>
    </source>
</evidence>
<dbReference type="GO" id="GO:0009307">
    <property type="term" value="P:DNA restriction-modification system"/>
    <property type="evidence" value="ECO:0007669"/>
    <property type="project" value="UniProtKB-KW"/>
</dbReference>
<dbReference type="EMBL" id="AHBW01000048">
    <property type="protein sequence ID" value="EHK82287.1"/>
    <property type="molecule type" value="Genomic_DNA"/>
</dbReference>
<dbReference type="GO" id="GO:0003677">
    <property type="term" value="F:DNA binding"/>
    <property type="evidence" value="ECO:0007669"/>
    <property type="project" value="UniProtKB-KW"/>
</dbReference>
<dbReference type="REBASE" id="44897">
    <property type="entry name" value="S.RpyAK37ORF16315P"/>
</dbReference>
<evidence type="ECO:0000313" key="7">
    <source>
        <dbReference type="Proteomes" id="UP000005064"/>
    </source>
</evidence>
<dbReference type="Gene3D" id="3.90.220.20">
    <property type="entry name" value="DNA methylase specificity domains"/>
    <property type="match status" value="2"/>
</dbReference>
<organism evidence="6 7">
    <name type="scientific">Rhodococcus pyridinivorans AK37</name>
    <dbReference type="NCBI Taxonomy" id="1114960"/>
    <lineage>
        <taxon>Bacteria</taxon>
        <taxon>Bacillati</taxon>
        <taxon>Actinomycetota</taxon>
        <taxon>Actinomycetes</taxon>
        <taxon>Mycobacteriales</taxon>
        <taxon>Nocardiaceae</taxon>
        <taxon>Rhodococcus</taxon>
    </lineage>
</organism>
<keyword evidence="2" id="KW-0680">Restriction system</keyword>
<evidence type="ECO:0000256" key="4">
    <source>
        <dbReference type="ARBA" id="ARBA00038652"/>
    </source>
</evidence>
<comment type="similarity">
    <text evidence="1">Belongs to the type-I restriction system S methylase family.</text>
</comment>
<dbReference type="RefSeq" id="WP_006553207.1">
    <property type="nucleotide sequence ID" value="NZ_AHBW01000048.1"/>
</dbReference>
<dbReference type="PANTHER" id="PTHR43140">
    <property type="entry name" value="TYPE-1 RESTRICTION ENZYME ECOKI SPECIFICITY PROTEIN"/>
    <property type="match status" value="1"/>
</dbReference>
<gene>
    <name evidence="6" type="ORF">AK37_16320</name>
</gene>
<dbReference type="SUPFAM" id="SSF116734">
    <property type="entry name" value="DNA methylase specificity domain"/>
    <property type="match status" value="2"/>
</dbReference>
<comment type="caution">
    <text evidence="6">The sequence shown here is derived from an EMBL/GenBank/DDBJ whole genome shotgun (WGS) entry which is preliminary data.</text>
</comment>
<evidence type="ECO:0000259" key="5">
    <source>
        <dbReference type="Pfam" id="PF01420"/>
    </source>
</evidence>
<dbReference type="InterPro" id="IPR044946">
    <property type="entry name" value="Restrct_endonuc_typeI_TRD_sf"/>
</dbReference>
<keyword evidence="3" id="KW-0238">DNA-binding</keyword>
<comment type="subunit">
    <text evidence="4">The methyltransferase is composed of M and S polypeptides.</text>
</comment>
<evidence type="ECO:0000256" key="1">
    <source>
        <dbReference type="ARBA" id="ARBA00010923"/>
    </source>
</evidence>
<dbReference type="Proteomes" id="UP000005064">
    <property type="component" value="Unassembled WGS sequence"/>
</dbReference>
<protein>
    <submittedName>
        <fullName evidence="6">Type I restriction-modification system</fullName>
    </submittedName>
</protein>
<proteinExistence type="inferred from homology"/>
<accession>H0JU92</accession>
<dbReference type="Pfam" id="PF01420">
    <property type="entry name" value="Methylase_S"/>
    <property type="match status" value="2"/>
</dbReference>
<dbReference type="InterPro" id="IPR000055">
    <property type="entry name" value="Restrct_endonuc_typeI_TRD"/>
</dbReference>
<feature type="domain" description="Type I restriction modification DNA specificity" evidence="5">
    <location>
        <begin position="286"/>
        <end position="389"/>
    </location>
</feature>
<evidence type="ECO:0000256" key="3">
    <source>
        <dbReference type="ARBA" id="ARBA00023125"/>
    </source>
</evidence>
<dbReference type="Gene3D" id="1.10.287.1120">
    <property type="entry name" value="Bipartite methylase S protein"/>
    <property type="match status" value="1"/>
</dbReference>
<dbReference type="PANTHER" id="PTHR43140:SF1">
    <property type="entry name" value="TYPE I RESTRICTION ENZYME ECOKI SPECIFICITY SUBUNIT"/>
    <property type="match status" value="1"/>
</dbReference>
<evidence type="ECO:0000313" key="6">
    <source>
        <dbReference type="EMBL" id="EHK82287.1"/>
    </source>
</evidence>
<dbReference type="PATRIC" id="fig|1114960.4.peg.3322"/>
<dbReference type="InterPro" id="IPR051212">
    <property type="entry name" value="Type-I_RE_S_subunit"/>
</dbReference>
<sequence length="426" mass="47703">MKAIAEGWIDVLPVGWDLVPAKAAFAERREPNRPDDVHLTPSQIYGVLPQAEYMARTGNSVVQNIQGQDNMKHVEPDDFIIHLRSFQGGIERSEYSGKVSTAYTVLKPSNRVVPRYFRWLLKSHGYIQELRTTTNQLRDGQSIKFADFAKVQLPCPPHSEQRAIADYLDRETARIDTLIEEQQRLIEMLRERRGAAISNAVARGLEEAVALKDSGLPGAGPVPVHWEVLPLRYTISFQEGPGIMAADFRDEGVPLLRVSCVRTARSTLEGCNYLDPAEVDRRWSHFRVDLGDLLISASASMGTVSEVTEETAGAVPYTGIIRIKPGRMHKDFIRWFVVSGEFIDQVDSLKTGSTIQHFGPTHLAQMRVALPPTDEQRQIAAHLDEQTARIDTLIVETERFIELARERRSALITAAVTGQIDVQETS</sequence>
<feature type="domain" description="Type I restriction modification DNA specificity" evidence="5">
    <location>
        <begin position="57"/>
        <end position="184"/>
    </location>
</feature>